<accession>A0A0K2UYD5</accession>
<reference evidence="1" key="1">
    <citation type="submission" date="2014-05" db="EMBL/GenBank/DDBJ databases">
        <authorList>
            <person name="Chronopoulou M."/>
        </authorList>
    </citation>
    <scope>NUCLEOTIDE SEQUENCE</scope>
    <source>
        <tissue evidence="1">Whole organism</tissue>
    </source>
</reference>
<protein>
    <submittedName>
        <fullName evidence="1">Uncharacterized protein</fullName>
    </submittedName>
</protein>
<dbReference type="EMBL" id="HACA01025927">
    <property type="protein sequence ID" value="CDW43288.1"/>
    <property type="molecule type" value="Transcribed_RNA"/>
</dbReference>
<proteinExistence type="predicted"/>
<sequence>MFLGFFPLLFHQLTLKQIFNNFLLVRKMSIKIILSKVTNKVLNDIYC</sequence>
<dbReference type="AlphaFoldDB" id="A0A0K2UYD5"/>
<evidence type="ECO:0000313" key="1">
    <source>
        <dbReference type="EMBL" id="CDW43288.1"/>
    </source>
</evidence>
<organism evidence="1">
    <name type="scientific">Lepeophtheirus salmonis</name>
    <name type="common">Salmon louse</name>
    <name type="synonym">Caligus salmonis</name>
    <dbReference type="NCBI Taxonomy" id="72036"/>
    <lineage>
        <taxon>Eukaryota</taxon>
        <taxon>Metazoa</taxon>
        <taxon>Ecdysozoa</taxon>
        <taxon>Arthropoda</taxon>
        <taxon>Crustacea</taxon>
        <taxon>Multicrustacea</taxon>
        <taxon>Hexanauplia</taxon>
        <taxon>Copepoda</taxon>
        <taxon>Siphonostomatoida</taxon>
        <taxon>Caligidae</taxon>
        <taxon>Lepeophtheirus</taxon>
    </lineage>
</organism>
<name>A0A0K2UYD5_LEPSM</name>